<dbReference type="InterPro" id="IPR020070">
    <property type="entry name" value="Ribosomal_bL9_N"/>
</dbReference>
<gene>
    <name evidence="7" type="primary">rplI</name>
    <name evidence="9" type="ORF">FJZ47_03220</name>
</gene>
<dbReference type="InterPro" id="IPR036791">
    <property type="entry name" value="Ribosomal_bL9_C_sf"/>
</dbReference>
<dbReference type="GO" id="GO:0006412">
    <property type="term" value="P:translation"/>
    <property type="evidence" value="ECO:0007669"/>
    <property type="project" value="UniProtKB-UniRule"/>
</dbReference>
<keyword evidence="5 7" id="KW-0687">Ribonucleoprotein</keyword>
<dbReference type="Pfam" id="PF03948">
    <property type="entry name" value="Ribosomal_L9_C"/>
    <property type="match status" value="1"/>
</dbReference>
<dbReference type="InterPro" id="IPR020594">
    <property type="entry name" value="Ribosomal_bL9_bac/chp"/>
</dbReference>
<evidence type="ECO:0000259" key="8">
    <source>
        <dbReference type="PROSITE" id="PS00651"/>
    </source>
</evidence>
<evidence type="ECO:0000256" key="2">
    <source>
        <dbReference type="ARBA" id="ARBA00022730"/>
    </source>
</evidence>
<evidence type="ECO:0000313" key="10">
    <source>
        <dbReference type="Proteomes" id="UP000712673"/>
    </source>
</evidence>
<dbReference type="HAMAP" id="MF_00503">
    <property type="entry name" value="Ribosomal_bL9"/>
    <property type="match status" value="1"/>
</dbReference>
<evidence type="ECO:0000313" key="9">
    <source>
        <dbReference type="EMBL" id="MBM3222802.1"/>
    </source>
</evidence>
<dbReference type="GO" id="GO:0005840">
    <property type="term" value="C:ribosome"/>
    <property type="evidence" value="ECO:0007669"/>
    <property type="project" value="UniProtKB-KW"/>
</dbReference>
<dbReference type="GO" id="GO:1990904">
    <property type="term" value="C:ribonucleoprotein complex"/>
    <property type="evidence" value="ECO:0007669"/>
    <property type="project" value="UniProtKB-KW"/>
</dbReference>
<reference evidence="9" key="1">
    <citation type="submission" date="2019-03" db="EMBL/GenBank/DDBJ databases">
        <title>Lake Tanganyika Metagenome-Assembled Genomes (MAGs).</title>
        <authorList>
            <person name="Tran P."/>
        </authorList>
    </citation>
    <scope>NUCLEOTIDE SEQUENCE</scope>
    <source>
        <strain evidence="9">K_DeepCast_65m_m2_066</strain>
    </source>
</reference>
<dbReference type="InterPro" id="IPR020069">
    <property type="entry name" value="Ribosomal_bL9_C"/>
</dbReference>
<comment type="function">
    <text evidence="7">Binds to the 23S rRNA.</text>
</comment>
<dbReference type="Proteomes" id="UP000712673">
    <property type="component" value="Unassembled WGS sequence"/>
</dbReference>
<feature type="domain" description="Ribosomal protein L9" evidence="8">
    <location>
        <begin position="13"/>
        <end position="40"/>
    </location>
</feature>
<sequence>MKVILMRDVDHVGDVGDVVDVADGYGRNFLIPQGLAVAATAKNKRQLEHEQRLREHRILRARKDAQVLAEQLQTVACRFVRKAGEEGKLFGSVTSMDIAEALRDAGYSVDRRSIQLDQPIKNTGEFTVPVRLPAETSAVLTVTVTAE</sequence>
<protein>
    <recommendedName>
        <fullName evidence="6 7">Large ribosomal subunit protein bL9</fullName>
    </recommendedName>
</protein>
<dbReference type="Gene3D" id="3.40.5.10">
    <property type="entry name" value="Ribosomal protein L9, N-terminal domain"/>
    <property type="match status" value="1"/>
</dbReference>
<comment type="similarity">
    <text evidence="1 7">Belongs to the bacterial ribosomal protein bL9 family.</text>
</comment>
<dbReference type="AlphaFoldDB" id="A0A937VZZ1"/>
<dbReference type="NCBIfam" id="TIGR00158">
    <property type="entry name" value="L9"/>
    <property type="match status" value="1"/>
</dbReference>
<dbReference type="FunFam" id="3.40.5.10:FF:000003">
    <property type="entry name" value="50S ribosomal protein L9"/>
    <property type="match status" value="1"/>
</dbReference>
<evidence type="ECO:0000256" key="6">
    <source>
        <dbReference type="ARBA" id="ARBA00035292"/>
    </source>
</evidence>
<keyword evidence="2 7" id="KW-0699">rRNA-binding</keyword>
<comment type="caution">
    <text evidence="9">The sequence shown here is derived from an EMBL/GenBank/DDBJ whole genome shotgun (WGS) entry which is preliminary data.</text>
</comment>
<evidence type="ECO:0000256" key="3">
    <source>
        <dbReference type="ARBA" id="ARBA00022884"/>
    </source>
</evidence>
<dbReference type="InterPro" id="IPR009027">
    <property type="entry name" value="Ribosomal_bL9/RNase_H1_N"/>
</dbReference>
<dbReference type="InterPro" id="IPR036935">
    <property type="entry name" value="Ribosomal_bL9_N_sf"/>
</dbReference>
<keyword evidence="3 7" id="KW-0694">RNA-binding</keyword>
<dbReference type="InterPro" id="IPR000244">
    <property type="entry name" value="Ribosomal_bL9"/>
</dbReference>
<dbReference type="SUPFAM" id="SSF55658">
    <property type="entry name" value="L9 N-domain-like"/>
    <property type="match status" value="1"/>
</dbReference>
<accession>A0A937VZZ1</accession>
<dbReference type="EMBL" id="VGLS01000056">
    <property type="protein sequence ID" value="MBM3222802.1"/>
    <property type="molecule type" value="Genomic_DNA"/>
</dbReference>
<evidence type="ECO:0000256" key="1">
    <source>
        <dbReference type="ARBA" id="ARBA00010605"/>
    </source>
</evidence>
<dbReference type="SUPFAM" id="SSF55653">
    <property type="entry name" value="Ribosomal protein L9 C-domain"/>
    <property type="match status" value="1"/>
</dbReference>
<dbReference type="GO" id="GO:0003735">
    <property type="term" value="F:structural constituent of ribosome"/>
    <property type="evidence" value="ECO:0007669"/>
    <property type="project" value="InterPro"/>
</dbReference>
<dbReference type="Gene3D" id="3.10.430.100">
    <property type="entry name" value="Ribosomal protein L9, C-terminal domain"/>
    <property type="match status" value="1"/>
</dbReference>
<dbReference type="PANTHER" id="PTHR21368">
    <property type="entry name" value="50S RIBOSOMAL PROTEIN L9"/>
    <property type="match status" value="1"/>
</dbReference>
<name>A0A937VZZ1_UNCTE</name>
<evidence type="ECO:0000256" key="5">
    <source>
        <dbReference type="ARBA" id="ARBA00023274"/>
    </source>
</evidence>
<dbReference type="GO" id="GO:0019843">
    <property type="term" value="F:rRNA binding"/>
    <property type="evidence" value="ECO:0007669"/>
    <property type="project" value="UniProtKB-UniRule"/>
</dbReference>
<evidence type="ECO:0000256" key="7">
    <source>
        <dbReference type="HAMAP-Rule" id="MF_00503"/>
    </source>
</evidence>
<keyword evidence="4 7" id="KW-0689">Ribosomal protein</keyword>
<dbReference type="PROSITE" id="PS00651">
    <property type="entry name" value="RIBOSOMAL_L9"/>
    <property type="match status" value="1"/>
</dbReference>
<evidence type="ECO:0000256" key="4">
    <source>
        <dbReference type="ARBA" id="ARBA00022980"/>
    </source>
</evidence>
<organism evidence="9 10">
    <name type="scientific">Tectimicrobiota bacterium</name>
    <dbReference type="NCBI Taxonomy" id="2528274"/>
    <lineage>
        <taxon>Bacteria</taxon>
        <taxon>Pseudomonadati</taxon>
        <taxon>Nitrospinota/Tectimicrobiota group</taxon>
        <taxon>Candidatus Tectimicrobiota</taxon>
    </lineage>
</organism>
<dbReference type="Pfam" id="PF01281">
    <property type="entry name" value="Ribosomal_L9_N"/>
    <property type="match status" value="1"/>
</dbReference>
<proteinExistence type="inferred from homology"/>